<name>C4JSI9_UNCRE</name>
<dbReference type="eggNOG" id="KOG2865">
    <property type="taxonomic scope" value="Eukaryota"/>
</dbReference>
<dbReference type="STRING" id="336963.C4JSI9"/>
<proteinExistence type="predicted"/>
<evidence type="ECO:0000313" key="2">
    <source>
        <dbReference type="Proteomes" id="UP000002058"/>
    </source>
</evidence>
<dbReference type="PANTHER" id="PTHR12126">
    <property type="entry name" value="NADH-UBIQUINONE OXIDOREDUCTASE 39 KDA SUBUNIT-RELATED"/>
    <property type="match status" value="1"/>
</dbReference>
<dbReference type="HOGENOM" id="CLU_1826737_0_0_1"/>
<dbReference type="GO" id="GO:0005739">
    <property type="term" value="C:mitochondrion"/>
    <property type="evidence" value="ECO:0007669"/>
    <property type="project" value="TreeGrafter"/>
</dbReference>
<keyword evidence="1" id="KW-0830">Ubiquinone</keyword>
<dbReference type="InterPro" id="IPR051207">
    <property type="entry name" value="ComplexI_NDUFA9_subunit"/>
</dbReference>
<accession>C4JSI9</accession>
<gene>
    <name evidence="1" type="ORF">UREG_05428</name>
</gene>
<dbReference type="Proteomes" id="UP000002058">
    <property type="component" value="Unassembled WGS sequence"/>
</dbReference>
<dbReference type="GeneID" id="8438077"/>
<dbReference type="AlphaFoldDB" id="C4JSI9"/>
<sequence length="141" mass="15833">MQKCRAVQGAFGSKAILAPPASSARLQPHVQKRSLQDIFITRTGTPIIKVQGGRYVSNPSTRTIDIEKNIPVLTSIFAFMQGCTVIVPFREEMTKRHLKVTGDLGRVIFTEFDLRNTQSIEESVRHSDVVYNLIGRDYPTK</sequence>
<dbReference type="OMA" id="FAFMQGC"/>
<dbReference type="InParanoid" id="C4JSI9"/>
<dbReference type="EMBL" id="CH476617">
    <property type="protein sequence ID" value="EEP80586.1"/>
    <property type="molecule type" value="Genomic_DNA"/>
</dbReference>
<dbReference type="PANTHER" id="PTHR12126:SF11">
    <property type="entry name" value="NADH DEHYDROGENASE [UBIQUINONE] 1 ALPHA SUBCOMPLEX SUBUNIT 9, MITOCHONDRIAL"/>
    <property type="match status" value="1"/>
</dbReference>
<organism evidence="1 2">
    <name type="scientific">Uncinocarpus reesii (strain UAMH 1704)</name>
    <dbReference type="NCBI Taxonomy" id="336963"/>
    <lineage>
        <taxon>Eukaryota</taxon>
        <taxon>Fungi</taxon>
        <taxon>Dikarya</taxon>
        <taxon>Ascomycota</taxon>
        <taxon>Pezizomycotina</taxon>
        <taxon>Eurotiomycetes</taxon>
        <taxon>Eurotiomycetidae</taxon>
        <taxon>Onygenales</taxon>
        <taxon>Onygenaceae</taxon>
        <taxon>Uncinocarpus</taxon>
    </lineage>
</organism>
<dbReference type="RefSeq" id="XP_002584739.1">
    <property type="nucleotide sequence ID" value="XM_002584693.1"/>
</dbReference>
<dbReference type="VEuPathDB" id="FungiDB:UREG_05428"/>
<dbReference type="GO" id="GO:0044877">
    <property type="term" value="F:protein-containing complex binding"/>
    <property type="evidence" value="ECO:0007669"/>
    <property type="project" value="TreeGrafter"/>
</dbReference>
<keyword evidence="2" id="KW-1185">Reference proteome</keyword>
<protein>
    <submittedName>
        <fullName evidence="1">NADH-ubiquinone oxidoreductase 40 kDa subunit</fullName>
    </submittedName>
</protein>
<reference evidence="2" key="1">
    <citation type="journal article" date="2009" name="Genome Res.">
        <title>Comparative genomic analyses of the human fungal pathogens Coccidioides and their relatives.</title>
        <authorList>
            <person name="Sharpton T.J."/>
            <person name="Stajich J.E."/>
            <person name="Rounsley S.D."/>
            <person name="Gardner M.J."/>
            <person name="Wortman J.R."/>
            <person name="Jordar V.S."/>
            <person name="Maiti R."/>
            <person name="Kodira C.D."/>
            <person name="Neafsey D.E."/>
            <person name="Zeng Q."/>
            <person name="Hung C.-Y."/>
            <person name="McMahan C."/>
            <person name="Muszewska A."/>
            <person name="Grynberg M."/>
            <person name="Mandel M.A."/>
            <person name="Kellner E.M."/>
            <person name="Barker B.M."/>
            <person name="Galgiani J.N."/>
            <person name="Orbach M.J."/>
            <person name="Kirkland T.N."/>
            <person name="Cole G.T."/>
            <person name="Henn M.R."/>
            <person name="Birren B.W."/>
            <person name="Taylor J.W."/>
        </authorList>
    </citation>
    <scope>NUCLEOTIDE SEQUENCE [LARGE SCALE GENOMIC DNA]</scope>
    <source>
        <strain evidence="2">UAMH 1704</strain>
    </source>
</reference>
<dbReference type="OrthoDB" id="275457at2759"/>
<dbReference type="KEGG" id="ure:UREG_05428"/>
<evidence type="ECO:0000313" key="1">
    <source>
        <dbReference type="EMBL" id="EEP80586.1"/>
    </source>
</evidence>